<sequence>MYIPRILGTITSSDVVNTFKHLNIGNVFYIDMHKRVNENRNAYYFAFLIVNLYDTPESKKIENVLNNKGITRLYYNEEKEKYWEIKKHIDSKGRSRTPSPTSIVKAYDFDILDNVEWNNNSKVVLYPTHFTNSDKRDLEEECQQLMNEVFYFTHLKPLDLSPPKNEPPYPLYSLF</sequence>
<dbReference type="EMBL" id="MN740541">
    <property type="protein sequence ID" value="QHU32760.1"/>
    <property type="molecule type" value="Genomic_DNA"/>
</dbReference>
<protein>
    <submittedName>
        <fullName evidence="1">Uncharacterized protein</fullName>
    </submittedName>
</protein>
<name>A0A6C0LQX2_9ZZZZ</name>
<organism evidence="1">
    <name type="scientific">viral metagenome</name>
    <dbReference type="NCBI Taxonomy" id="1070528"/>
    <lineage>
        <taxon>unclassified sequences</taxon>
        <taxon>metagenomes</taxon>
        <taxon>organismal metagenomes</taxon>
    </lineage>
</organism>
<dbReference type="AlphaFoldDB" id="A0A6C0LQX2"/>
<accession>A0A6C0LQX2</accession>
<evidence type="ECO:0000313" key="1">
    <source>
        <dbReference type="EMBL" id="QHU32760.1"/>
    </source>
</evidence>
<proteinExistence type="predicted"/>
<reference evidence="1" key="1">
    <citation type="journal article" date="2020" name="Nature">
        <title>Giant virus diversity and host interactions through global metagenomics.</title>
        <authorList>
            <person name="Schulz F."/>
            <person name="Roux S."/>
            <person name="Paez-Espino D."/>
            <person name="Jungbluth S."/>
            <person name="Walsh D.A."/>
            <person name="Denef V.J."/>
            <person name="McMahon K.D."/>
            <person name="Konstantinidis K.T."/>
            <person name="Eloe-Fadrosh E.A."/>
            <person name="Kyrpides N.C."/>
            <person name="Woyke T."/>
        </authorList>
    </citation>
    <scope>NUCLEOTIDE SEQUENCE</scope>
    <source>
        <strain evidence="1">GVMAG-M-3300027969-2</strain>
    </source>
</reference>